<dbReference type="Proteomes" id="UP000439986">
    <property type="component" value="Unassembled WGS sequence"/>
</dbReference>
<dbReference type="AlphaFoldDB" id="A0A844D1S0"/>
<evidence type="ECO:0000313" key="2">
    <source>
        <dbReference type="Proteomes" id="UP000439986"/>
    </source>
</evidence>
<organism evidence="1 2">
    <name type="scientific">Duganella aquatilis</name>
    <dbReference type="NCBI Taxonomy" id="2666082"/>
    <lineage>
        <taxon>Bacteria</taxon>
        <taxon>Pseudomonadati</taxon>
        <taxon>Pseudomonadota</taxon>
        <taxon>Betaproteobacteria</taxon>
        <taxon>Burkholderiales</taxon>
        <taxon>Oxalobacteraceae</taxon>
        <taxon>Telluria group</taxon>
        <taxon>Duganella</taxon>
    </lineage>
</organism>
<gene>
    <name evidence="1" type="ORF">GJ698_22080</name>
</gene>
<keyword evidence="2" id="KW-1185">Reference proteome</keyword>
<evidence type="ECO:0008006" key="3">
    <source>
        <dbReference type="Google" id="ProtNLM"/>
    </source>
</evidence>
<evidence type="ECO:0000313" key="1">
    <source>
        <dbReference type="EMBL" id="MRW86763.1"/>
    </source>
</evidence>
<dbReference type="EMBL" id="WKJL01000019">
    <property type="protein sequence ID" value="MRW86763.1"/>
    <property type="molecule type" value="Genomic_DNA"/>
</dbReference>
<name>A0A844D1S0_9BURK</name>
<proteinExistence type="predicted"/>
<accession>A0A844D1S0</accession>
<dbReference type="RefSeq" id="WP_154360019.1">
    <property type="nucleotide sequence ID" value="NZ_WKJL01000019.1"/>
</dbReference>
<protein>
    <recommendedName>
        <fullName evidence="3">YbjN domain-containing protein</fullName>
    </recommendedName>
</protein>
<reference evidence="1 2" key="1">
    <citation type="submission" date="2019-11" db="EMBL/GenBank/DDBJ databases">
        <title>Novel species isolated from a subtropical stream in China.</title>
        <authorList>
            <person name="Lu H."/>
        </authorList>
    </citation>
    <scope>NUCLEOTIDE SEQUENCE [LARGE SCALE GENOMIC DNA]</scope>
    <source>
        <strain evidence="1 2">FT26W</strain>
    </source>
</reference>
<comment type="caution">
    <text evidence="1">The sequence shown here is derived from an EMBL/GenBank/DDBJ whole genome shotgun (WGS) entry which is preliminary data.</text>
</comment>
<sequence>MTWFTKKPTDTQAELAELAGLLTQEGWRVDAHVNGIIRLKIDGGVYLIAQEKDDKGFYQIAFPGVYSAPNASIDSNVLKTMRQVNETCKFVKCHLVEETVHIVIQVLASSPKEVIAHFARYISALKYGSTVFWEGVKQK</sequence>